<accession>A0A2M7XG67</accession>
<feature type="transmembrane region" description="Helical" evidence="1">
    <location>
        <begin position="21"/>
        <end position="45"/>
    </location>
</feature>
<keyword evidence="1" id="KW-0812">Transmembrane</keyword>
<keyword evidence="1" id="KW-0472">Membrane</keyword>
<dbReference type="Proteomes" id="UP000231263">
    <property type="component" value="Unassembled WGS sequence"/>
</dbReference>
<dbReference type="AlphaFoldDB" id="A0A2M7XG67"/>
<organism evidence="2 3">
    <name type="scientific">Candidatus Uhrbacteria bacterium CG_4_9_14_3_um_filter_41_35</name>
    <dbReference type="NCBI Taxonomy" id="1975034"/>
    <lineage>
        <taxon>Bacteria</taxon>
        <taxon>Candidatus Uhriibacteriota</taxon>
    </lineage>
</organism>
<name>A0A2M7XG67_9BACT</name>
<protein>
    <submittedName>
        <fullName evidence="2">Uncharacterized protein</fullName>
    </submittedName>
</protein>
<keyword evidence="1" id="KW-1133">Transmembrane helix</keyword>
<dbReference type="EMBL" id="PFWT01000007">
    <property type="protein sequence ID" value="PJA46861.1"/>
    <property type="molecule type" value="Genomic_DNA"/>
</dbReference>
<evidence type="ECO:0000313" key="3">
    <source>
        <dbReference type="Proteomes" id="UP000231263"/>
    </source>
</evidence>
<comment type="caution">
    <text evidence="2">The sequence shown here is derived from an EMBL/GenBank/DDBJ whole genome shotgun (WGS) entry which is preliminary data.</text>
</comment>
<sequence length="75" mass="8487">MENIILGLQAVQKLMRIEIGVMISSTLIQGFFVGFFVATLVFAFVSEQKSRKQNCEICKNENDTKSDKINTDKNL</sequence>
<evidence type="ECO:0000256" key="1">
    <source>
        <dbReference type="SAM" id="Phobius"/>
    </source>
</evidence>
<reference evidence="3" key="1">
    <citation type="submission" date="2017-09" db="EMBL/GenBank/DDBJ databases">
        <title>Depth-based differentiation of microbial function through sediment-hosted aquifers and enrichment of novel symbionts in the deep terrestrial subsurface.</title>
        <authorList>
            <person name="Probst A.J."/>
            <person name="Ladd B."/>
            <person name="Jarett J.K."/>
            <person name="Geller-Mcgrath D.E."/>
            <person name="Sieber C.M.K."/>
            <person name="Emerson J.B."/>
            <person name="Anantharaman K."/>
            <person name="Thomas B.C."/>
            <person name="Malmstrom R."/>
            <person name="Stieglmeier M."/>
            <person name="Klingl A."/>
            <person name="Woyke T."/>
            <person name="Ryan C.M."/>
            <person name="Banfield J.F."/>
        </authorList>
    </citation>
    <scope>NUCLEOTIDE SEQUENCE [LARGE SCALE GENOMIC DNA]</scope>
</reference>
<evidence type="ECO:0000313" key="2">
    <source>
        <dbReference type="EMBL" id="PJA46861.1"/>
    </source>
</evidence>
<proteinExistence type="predicted"/>
<gene>
    <name evidence="2" type="ORF">CO173_01405</name>
</gene>